<accession>A0A165QTY6</accession>
<dbReference type="OrthoDB" id="2104739at2759"/>
<sequence>MSRRGRIVVLFPTLDANRPLQTLLDSDPVPLPNNFTHSNFTVVGTYRLCRQDEKAILHKLEVAHEKTELTTFGKHLINIRILGHWLDKGPSHTVVAHIAQEIVVCASSQKGSTLYSDSSLAVLRGHHSTSDKQSSR</sequence>
<name>A0A165QTY6_9AGAM</name>
<dbReference type="EMBL" id="KV425591">
    <property type="protein sequence ID" value="KZT22869.1"/>
    <property type="molecule type" value="Genomic_DNA"/>
</dbReference>
<protein>
    <submittedName>
        <fullName evidence="1">Uncharacterized protein</fullName>
    </submittedName>
</protein>
<proteinExistence type="predicted"/>
<dbReference type="AlphaFoldDB" id="A0A165QTY6"/>
<evidence type="ECO:0000313" key="2">
    <source>
        <dbReference type="Proteomes" id="UP000076761"/>
    </source>
</evidence>
<keyword evidence="2" id="KW-1185">Reference proteome</keyword>
<organism evidence="1 2">
    <name type="scientific">Neolentinus lepideus HHB14362 ss-1</name>
    <dbReference type="NCBI Taxonomy" id="1314782"/>
    <lineage>
        <taxon>Eukaryota</taxon>
        <taxon>Fungi</taxon>
        <taxon>Dikarya</taxon>
        <taxon>Basidiomycota</taxon>
        <taxon>Agaricomycotina</taxon>
        <taxon>Agaricomycetes</taxon>
        <taxon>Gloeophyllales</taxon>
        <taxon>Gloeophyllaceae</taxon>
        <taxon>Neolentinus</taxon>
    </lineage>
</organism>
<gene>
    <name evidence="1" type="ORF">NEOLEDRAFT_624108</name>
</gene>
<reference evidence="1 2" key="1">
    <citation type="journal article" date="2016" name="Mol. Biol. Evol.">
        <title>Comparative Genomics of Early-Diverging Mushroom-Forming Fungi Provides Insights into the Origins of Lignocellulose Decay Capabilities.</title>
        <authorList>
            <person name="Nagy L.G."/>
            <person name="Riley R."/>
            <person name="Tritt A."/>
            <person name="Adam C."/>
            <person name="Daum C."/>
            <person name="Floudas D."/>
            <person name="Sun H."/>
            <person name="Yadav J.S."/>
            <person name="Pangilinan J."/>
            <person name="Larsson K.H."/>
            <person name="Matsuura K."/>
            <person name="Barry K."/>
            <person name="Labutti K."/>
            <person name="Kuo R."/>
            <person name="Ohm R.A."/>
            <person name="Bhattacharya S.S."/>
            <person name="Shirouzu T."/>
            <person name="Yoshinaga Y."/>
            <person name="Martin F.M."/>
            <person name="Grigoriev I.V."/>
            <person name="Hibbett D.S."/>
        </authorList>
    </citation>
    <scope>NUCLEOTIDE SEQUENCE [LARGE SCALE GENOMIC DNA]</scope>
    <source>
        <strain evidence="1 2">HHB14362 ss-1</strain>
    </source>
</reference>
<dbReference type="InParanoid" id="A0A165QTY6"/>
<evidence type="ECO:0000313" key="1">
    <source>
        <dbReference type="EMBL" id="KZT22869.1"/>
    </source>
</evidence>
<dbReference type="Proteomes" id="UP000076761">
    <property type="component" value="Unassembled WGS sequence"/>
</dbReference>